<evidence type="ECO:0000256" key="1">
    <source>
        <dbReference type="SAM" id="Phobius"/>
    </source>
</evidence>
<feature type="transmembrane region" description="Helical" evidence="1">
    <location>
        <begin position="138"/>
        <end position="157"/>
    </location>
</feature>
<feature type="transmembrane region" description="Helical" evidence="1">
    <location>
        <begin position="187"/>
        <end position="207"/>
    </location>
</feature>
<protein>
    <recommendedName>
        <fullName evidence="4">UbiA prenyltransferase family protein</fullName>
    </recommendedName>
</protein>
<feature type="transmembrane region" description="Helical" evidence="1">
    <location>
        <begin position="214"/>
        <end position="231"/>
    </location>
</feature>
<feature type="transmembrane region" description="Helical" evidence="1">
    <location>
        <begin position="164"/>
        <end position="181"/>
    </location>
</feature>
<accession>A0ABW9KH93</accession>
<feature type="transmembrane region" description="Helical" evidence="1">
    <location>
        <begin position="112"/>
        <end position="132"/>
    </location>
</feature>
<feature type="transmembrane region" description="Helical" evidence="1">
    <location>
        <begin position="237"/>
        <end position="253"/>
    </location>
</feature>
<reference evidence="2 3" key="1">
    <citation type="submission" date="2024-12" db="EMBL/GenBank/DDBJ databases">
        <authorList>
            <person name="Lee Y."/>
        </authorList>
    </citation>
    <scope>NUCLEOTIDE SEQUENCE [LARGE SCALE GENOMIC DNA]</scope>
    <source>
        <strain evidence="2 3">03SUJ4</strain>
    </source>
</reference>
<comment type="caution">
    <text evidence="2">The sequence shown here is derived from an EMBL/GenBank/DDBJ whole genome shotgun (WGS) entry which is preliminary data.</text>
</comment>
<keyword evidence="1" id="KW-1133">Transmembrane helix</keyword>
<feature type="transmembrane region" description="Helical" evidence="1">
    <location>
        <begin position="49"/>
        <end position="69"/>
    </location>
</feature>
<keyword evidence="3" id="KW-1185">Reference proteome</keyword>
<feature type="transmembrane region" description="Helical" evidence="1">
    <location>
        <begin position="21"/>
        <end position="43"/>
    </location>
</feature>
<evidence type="ECO:0008006" key="4">
    <source>
        <dbReference type="Google" id="ProtNLM"/>
    </source>
</evidence>
<feature type="transmembrane region" description="Helical" evidence="1">
    <location>
        <begin position="265"/>
        <end position="289"/>
    </location>
</feature>
<organism evidence="2 3">
    <name type="scientific">Terriglobus aquaticus</name>
    <dbReference type="NCBI Taxonomy" id="940139"/>
    <lineage>
        <taxon>Bacteria</taxon>
        <taxon>Pseudomonadati</taxon>
        <taxon>Acidobacteriota</taxon>
        <taxon>Terriglobia</taxon>
        <taxon>Terriglobales</taxon>
        <taxon>Acidobacteriaceae</taxon>
        <taxon>Terriglobus</taxon>
    </lineage>
</organism>
<dbReference type="Proteomes" id="UP001634747">
    <property type="component" value="Unassembled WGS sequence"/>
</dbReference>
<evidence type="ECO:0000313" key="2">
    <source>
        <dbReference type="EMBL" id="MFN2975156.1"/>
    </source>
</evidence>
<evidence type="ECO:0000313" key="3">
    <source>
        <dbReference type="Proteomes" id="UP001634747"/>
    </source>
</evidence>
<dbReference type="EMBL" id="JBJYXY010000001">
    <property type="protein sequence ID" value="MFN2975156.1"/>
    <property type="molecule type" value="Genomic_DNA"/>
</dbReference>
<dbReference type="RefSeq" id="WP_263413311.1">
    <property type="nucleotide sequence ID" value="NZ_BAABBH010000001.1"/>
</dbReference>
<sequence>MGASAATLAAETRPCSAPLRLLGAWHLLSLDAPTVAFCWLLFFAEIFRVPHPLPAAADLACAVWLVYMVDRVLDARRHQPAWTAPSRDSLYETLANPSHDALFHLYRHHARAFLIAGVAVTLLGFALVALLPHALIEAWVLLTAPLLLYAAVVHLLHLSARWKAISVGIFFAVAVALPAAAHGGLGWPIAAAAIAFGGVCRANCAILRAPSQRLRIVFVLCTAAALLPLFFTEARAITPACLLALAFLLVLRHRREAALARVGSLGWRALVDVALVAPALVIGSCIALFRG</sequence>
<proteinExistence type="predicted"/>
<name>A0ABW9KH93_9BACT</name>
<keyword evidence="1" id="KW-0812">Transmembrane</keyword>
<gene>
    <name evidence="2" type="ORF">ACK2TP_05220</name>
</gene>
<keyword evidence="1" id="KW-0472">Membrane</keyword>